<feature type="region of interest" description="Disordered" evidence="1">
    <location>
        <begin position="109"/>
        <end position="138"/>
    </location>
</feature>
<sequence length="179" mass="20204">MSGQVTFPPSPLFPIVTIPLFTLADIKLLKKELSKFVINEGQTLNKDEKGYIEVMWSVILNGVSKLCCGGSKDGWMDEKQRKRVSVRTIHDLNYLEPVRYLIAKQSTSGEDPHAAEAQVHERRNSNKRPPQDGPEDGCTAKWLQGMNNAIIEFHVKFLLNLLKDKHALANRVVILQQAL</sequence>
<accession>A0AAD4GLD8</accession>
<organism evidence="2 3">
    <name type="scientific">Boletus edulis BED1</name>
    <dbReference type="NCBI Taxonomy" id="1328754"/>
    <lineage>
        <taxon>Eukaryota</taxon>
        <taxon>Fungi</taxon>
        <taxon>Dikarya</taxon>
        <taxon>Basidiomycota</taxon>
        <taxon>Agaricomycotina</taxon>
        <taxon>Agaricomycetes</taxon>
        <taxon>Agaricomycetidae</taxon>
        <taxon>Boletales</taxon>
        <taxon>Boletineae</taxon>
        <taxon>Boletaceae</taxon>
        <taxon>Boletoideae</taxon>
        <taxon>Boletus</taxon>
    </lineage>
</organism>
<evidence type="ECO:0000313" key="2">
    <source>
        <dbReference type="EMBL" id="KAF8449190.1"/>
    </source>
</evidence>
<comment type="caution">
    <text evidence="2">The sequence shown here is derived from an EMBL/GenBank/DDBJ whole genome shotgun (WGS) entry which is preliminary data.</text>
</comment>
<name>A0AAD4GLD8_BOLED</name>
<keyword evidence="3" id="KW-1185">Reference proteome</keyword>
<reference evidence="2" key="2">
    <citation type="journal article" date="2020" name="Nat. Commun.">
        <title>Large-scale genome sequencing of mycorrhizal fungi provides insights into the early evolution of symbiotic traits.</title>
        <authorList>
            <person name="Miyauchi S."/>
            <person name="Kiss E."/>
            <person name="Kuo A."/>
            <person name="Drula E."/>
            <person name="Kohler A."/>
            <person name="Sanchez-Garcia M."/>
            <person name="Morin E."/>
            <person name="Andreopoulos B."/>
            <person name="Barry K.W."/>
            <person name="Bonito G."/>
            <person name="Buee M."/>
            <person name="Carver A."/>
            <person name="Chen C."/>
            <person name="Cichocki N."/>
            <person name="Clum A."/>
            <person name="Culley D."/>
            <person name="Crous P.W."/>
            <person name="Fauchery L."/>
            <person name="Girlanda M."/>
            <person name="Hayes R.D."/>
            <person name="Keri Z."/>
            <person name="LaButti K."/>
            <person name="Lipzen A."/>
            <person name="Lombard V."/>
            <person name="Magnuson J."/>
            <person name="Maillard F."/>
            <person name="Murat C."/>
            <person name="Nolan M."/>
            <person name="Ohm R.A."/>
            <person name="Pangilinan J."/>
            <person name="Pereira M.F."/>
            <person name="Perotto S."/>
            <person name="Peter M."/>
            <person name="Pfister S."/>
            <person name="Riley R."/>
            <person name="Sitrit Y."/>
            <person name="Stielow J.B."/>
            <person name="Szollosi G."/>
            <person name="Zifcakova L."/>
            <person name="Stursova M."/>
            <person name="Spatafora J.W."/>
            <person name="Tedersoo L."/>
            <person name="Vaario L.M."/>
            <person name="Yamada A."/>
            <person name="Yan M."/>
            <person name="Wang P."/>
            <person name="Xu J."/>
            <person name="Bruns T."/>
            <person name="Baldrian P."/>
            <person name="Vilgalys R."/>
            <person name="Dunand C."/>
            <person name="Henrissat B."/>
            <person name="Grigoriev I.V."/>
            <person name="Hibbett D."/>
            <person name="Nagy L.G."/>
            <person name="Martin F.M."/>
        </authorList>
    </citation>
    <scope>NUCLEOTIDE SEQUENCE</scope>
    <source>
        <strain evidence="2">BED1</strain>
    </source>
</reference>
<evidence type="ECO:0000313" key="3">
    <source>
        <dbReference type="Proteomes" id="UP001194468"/>
    </source>
</evidence>
<protein>
    <submittedName>
        <fullName evidence="2">Uncharacterized protein</fullName>
    </submittedName>
</protein>
<dbReference type="EMBL" id="WHUW01000003">
    <property type="protein sequence ID" value="KAF8449190.1"/>
    <property type="molecule type" value="Genomic_DNA"/>
</dbReference>
<evidence type="ECO:0000256" key="1">
    <source>
        <dbReference type="SAM" id="MobiDB-lite"/>
    </source>
</evidence>
<feature type="compositionally biased region" description="Basic and acidic residues" evidence="1">
    <location>
        <begin position="110"/>
        <end position="124"/>
    </location>
</feature>
<reference evidence="2" key="1">
    <citation type="submission" date="2019-10" db="EMBL/GenBank/DDBJ databases">
        <authorList>
            <consortium name="DOE Joint Genome Institute"/>
            <person name="Kuo A."/>
            <person name="Miyauchi S."/>
            <person name="Kiss E."/>
            <person name="Drula E."/>
            <person name="Kohler A."/>
            <person name="Sanchez-Garcia M."/>
            <person name="Andreopoulos B."/>
            <person name="Barry K.W."/>
            <person name="Bonito G."/>
            <person name="Buee M."/>
            <person name="Carver A."/>
            <person name="Chen C."/>
            <person name="Cichocki N."/>
            <person name="Clum A."/>
            <person name="Culley D."/>
            <person name="Crous P.W."/>
            <person name="Fauchery L."/>
            <person name="Girlanda M."/>
            <person name="Hayes R."/>
            <person name="Keri Z."/>
            <person name="LaButti K."/>
            <person name="Lipzen A."/>
            <person name="Lombard V."/>
            <person name="Magnuson J."/>
            <person name="Maillard F."/>
            <person name="Morin E."/>
            <person name="Murat C."/>
            <person name="Nolan M."/>
            <person name="Ohm R."/>
            <person name="Pangilinan J."/>
            <person name="Pereira M."/>
            <person name="Perotto S."/>
            <person name="Peter M."/>
            <person name="Riley R."/>
            <person name="Sitrit Y."/>
            <person name="Stielow B."/>
            <person name="Szollosi G."/>
            <person name="Zifcakova L."/>
            <person name="Stursova M."/>
            <person name="Spatafora J.W."/>
            <person name="Tedersoo L."/>
            <person name="Vaario L.-M."/>
            <person name="Yamada A."/>
            <person name="Yan M."/>
            <person name="Wang P."/>
            <person name="Xu J."/>
            <person name="Bruns T."/>
            <person name="Baldrian P."/>
            <person name="Vilgalys R."/>
            <person name="Henrissat B."/>
            <person name="Grigoriev I.V."/>
            <person name="Hibbett D."/>
            <person name="Nagy L.G."/>
            <person name="Martin F.M."/>
        </authorList>
    </citation>
    <scope>NUCLEOTIDE SEQUENCE</scope>
    <source>
        <strain evidence="2">BED1</strain>
    </source>
</reference>
<dbReference type="AlphaFoldDB" id="A0AAD4GLD8"/>
<proteinExistence type="predicted"/>
<gene>
    <name evidence="2" type="ORF">L210DRAFT_3640792</name>
</gene>
<dbReference type="Proteomes" id="UP001194468">
    <property type="component" value="Unassembled WGS sequence"/>
</dbReference>